<proteinExistence type="inferred from homology"/>
<evidence type="ECO:0000313" key="4">
    <source>
        <dbReference type="Proteomes" id="UP001595886"/>
    </source>
</evidence>
<name>A0ABV9QQI9_9GAMM</name>
<comment type="similarity">
    <text evidence="1 2">Belongs to the ArsC family.</text>
</comment>
<dbReference type="NCBIfam" id="TIGR01617">
    <property type="entry name" value="arsC_related"/>
    <property type="match status" value="1"/>
</dbReference>
<dbReference type="InterPro" id="IPR036249">
    <property type="entry name" value="Thioredoxin-like_sf"/>
</dbReference>
<dbReference type="Proteomes" id="UP001595886">
    <property type="component" value="Unassembled WGS sequence"/>
</dbReference>
<dbReference type="EMBL" id="JBHSHD010000003">
    <property type="protein sequence ID" value="MFC4819106.1"/>
    <property type="molecule type" value="Genomic_DNA"/>
</dbReference>
<gene>
    <name evidence="3" type="ORF">ACFO6Q_02150</name>
</gene>
<dbReference type="RefSeq" id="WP_380018850.1">
    <property type="nucleotide sequence ID" value="NZ_JBHSHD010000003.1"/>
</dbReference>
<dbReference type="PANTHER" id="PTHR30041">
    <property type="entry name" value="ARSENATE REDUCTASE"/>
    <property type="match status" value="1"/>
</dbReference>
<comment type="caution">
    <text evidence="3">The sequence shown here is derived from an EMBL/GenBank/DDBJ whole genome shotgun (WGS) entry which is preliminary data.</text>
</comment>
<evidence type="ECO:0000313" key="3">
    <source>
        <dbReference type="EMBL" id="MFC4819106.1"/>
    </source>
</evidence>
<evidence type="ECO:0000256" key="2">
    <source>
        <dbReference type="PROSITE-ProRule" id="PRU01282"/>
    </source>
</evidence>
<dbReference type="Gene3D" id="3.40.30.10">
    <property type="entry name" value="Glutaredoxin"/>
    <property type="match status" value="1"/>
</dbReference>
<dbReference type="InterPro" id="IPR006504">
    <property type="entry name" value="Tscrpt_reg_Spx/MgsR"/>
</dbReference>
<dbReference type="Pfam" id="PF03960">
    <property type="entry name" value="ArsC"/>
    <property type="match status" value="1"/>
</dbReference>
<dbReference type="PANTHER" id="PTHR30041:SF8">
    <property type="entry name" value="PROTEIN YFFB"/>
    <property type="match status" value="1"/>
</dbReference>
<evidence type="ECO:0000256" key="1">
    <source>
        <dbReference type="ARBA" id="ARBA00007198"/>
    </source>
</evidence>
<reference evidence="4" key="1">
    <citation type="journal article" date="2019" name="Int. J. Syst. Evol. Microbiol.">
        <title>The Global Catalogue of Microorganisms (GCM) 10K type strain sequencing project: providing services to taxonomists for standard genome sequencing and annotation.</title>
        <authorList>
            <consortium name="The Broad Institute Genomics Platform"/>
            <consortium name="The Broad Institute Genome Sequencing Center for Infectious Disease"/>
            <person name="Wu L."/>
            <person name="Ma J."/>
        </authorList>
    </citation>
    <scope>NUCLEOTIDE SEQUENCE [LARGE SCALE GENOMIC DNA]</scope>
    <source>
        <strain evidence="4">CCUG 30340</strain>
    </source>
</reference>
<dbReference type="SUPFAM" id="SSF52833">
    <property type="entry name" value="Thioredoxin-like"/>
    <property type="match status" value="1"/>
</dbReference>
<dbReference type="InterPro" id="IPR006660">
    <property type="entry name" value="Arsenate_reductase-like"/>
</dbReference>
<organism evidence="3 4">
    <name type="scientific">Dokdonella ginsengisoli</name>
    <dbReference type="NCBI Taxonomy" id="363846"/>
    <lineage>
        <taxon>Bacteria</taxon>
        <taxon>Pseudomonadati</taxon>
        <taxon>Pseudomonadota</taxon>
        <taxon>Gammaproteobacteria</taxon>
        <taxon>Lysobacterales</taxon>
        <taxon>Rhodanobacteraceae</taxon>
        <taxon>Dokdonella</taxon>
    </lineage>
</organism>
<keyword evidence="4" id="KW-1185">Reference proteome</keyword>
<accession>A0ABV9QQI9</accession>
<protein>
    <submittedName>
        <fullName evidence="3">Spx/MgsR family RNA polymerase-binding regulatory protein</fullName>
    </submittedName>
</protein>
<dbReference type="PROSITE" id="PS51353">
    <property type="entry name" value="ARSC"/>
    <property type="match status" value="1"/>
</dbReference>
<sequence>MTTTIYGLEKCDTCKKARNWLDRKKVAYEFVDYREQRIPAESLKQWAKQVGGWEKFVNRASTTWRSLPDARKSPGSDAEWTLLIKEHPALVRRPLAVFDDGRVMQGFTDKLYAQAFEAK</sequence>